<proteinExistence type="predicted"/>
<protein>
    <submittedName>
        <fullName evidence="4">L-alanine-DL-glutamate epimerase-like enolase superfamily enzyme</fullName>
    </submittedName>
</protein>
<dbReference type="PANTHER" id="PTHR48080">
    <property type="entry name" value="D-GALACTONATE DEHYDRATASE-RELATED"/>
    <property type="match status" value="1"/>
</dbReference>
<evidence type="ECO:0000313" key="5">
    <source>
        <dbReference type="Proteomes" id="UP000294581"/>
    </source>
</evidence>
<dbReference type="Proteomes" id="UP000294581">
    <property type="component" value="Unassembled WGS sequence"/>
</dbReference>
<keyword evidence="1" id="KW-0479">Metal-binding</keyword>
<dbReference type="GO" id="GO:0016829">
    <property type="term" value="F:lyase activity"/>
    <property type="evidence" value="ECO:0007669"/>
    <property type="project" value="UniProtKB-KW"/>
</dbReference>
<feature type="domain" description="Mandelate racemase/muconate lactonizing enzyme C-terminal" evidence="3">
    <location>
        <begin position="159"/>
        <end position="316"/>
    </location>
</feature>
<dbReference type="EMBL" id="SORF01000008">
    <property type="protein sequence ID" value="TDY45292.1"/>
    <property type="molecule type" value="Genomic_DNA"/>
</dbReference>
<name>A0A4R8LL84_9BACL</name>
<dbReference type="Pfam" id="PF13378">
    <property type="entry name" value="MR_MLE_C"/>
    <property type="match status" value="1"/>
</dbReference>
<dbReference type="Gene3D" id="3.30.390.10">
    <property type="entry name" value="Enolase-like, N-terminal domain"/>
    <property type="match status" value="1"/>
</dbReference>
<dbReference type="InterPro" id="IPR034593">
    <property type="entry name" value="DgoD-like"/>
</dbReference>
<evidence type="ECO:0000256" key="1">
    <source>
        <dbReference type="ARBA" id="ARBA00022723"/>
    </source>
</evidence>
<sequence length="469" mass="52194">MRPGVSPGCAGNNMATAETYEETLAHVNTHSSPSELKITDIRFADIIGAPMHCSLMKIYTNQGLVGYGEVRDGASKTYALMLKSRLLGENPCNIDKLFRRIKQFGGHARQGGGVCGIEIALWDLAGKAYGVPVYQMLGGKFRDSIRMYCDTDVHGKHDGTAMGNALLKRMEMGFTFLKMDLGIGLLLDEPGALSAPLGFLDAMKRLTRPSVPPRDEWERRERRNRAYDLMNIAHPFTHIHVTEKGLDILEQYVADVRAVIGYEVPLAIDHFGHIGVDDCIKLARRLDKYNLAWLEDMVPWQLTDQYVKLSRASTIPICTGEDIYLKENFRPLLESGGVSVIHPDVLTSGGILENKKIGDMAEEYGVSMAVHMAESPIACMAAVHSAAATNNFIALEYHSVDVPWWDDLIEGLPKPIVDHGFIRIPDRPGLGIEALNDDVIRAHLHPDIPGLWEPTDAWDDEWSHDRLWS</sequence>
<evidence type="ECO:0000313" key="4">
    <source>
        <dbReference type="EMBL" id="TDY45292.1"/>
    </source>
</evidence>
<organism evidence="4 5">
    <name type="scientific">Alicyclobacillus sacchari</name>
    <dbReference type="NCBI Taxonomy" id="392010"/>
    <lineage>
        <taxon>Bacteria</taxon>
        <taxon>Bacillati</taxon>
        <taxon>Bacillota</taxon>
        <taxon>Bacilli</taxon>
        <taxon>Bacillales</taxon>
        <taxon>Alicyclobacillaceae</taxon>
        <taxon>Alicyclobacillus</taxon>
    </lineage>
</organism>
<dbReference type="SFLD" id="SFLDS00001">
    <property type="entry name" value="Enolase"/>
    <property type="match status" value="1"/>
</dbReference>
<dbReference type="InterPro" id="IPR029017">
    <property type="entry name" value="Enolase-like_N"/>
</dbReference>
<dbReference type="SUPFAM" id="SSF54826">
    <property type="entry name" value="Enolase N-terminal domain-like"/>
    <property type="match status" value="1"/>
</dbReference>
<dbReference type="PANTHER" id="PTHR48080:SF2">
    <property type="entry name" value="D-GALACTONATE DEHYDRATASE"/>
    <property type="match status" value="1"/>
</dbReference>
<evidence type="ECO:0000256" key="2">
    <source>
        <dbReference type="ARBA" id="ARBA00023239"/>
    </source>
</evidence>
<reference evidence="4 5" key="1">
    <citation type="submission" date="2019-03" db="EMBL/GenBank/DDBJ databases">
        <title>Genomic Encyclopedia of Type Strains, Phase IV (KMG-IV): sequencing the most valuable type-strain genomes for metagenomic binning, comparative biology and taxonomic classification.</title>
        <authorList>
            <person name="Goeker M."/>
        </authorList>
    </citation>
    <scope>NUCLEOTIDE SEQUENCE [LARGE SCALE GENOMIC DNA]</scope>
    <source>
        <strain evidence="4 5">DSM 17974</strain>
    </source>
</reference>
<keyword evidence="2" id="KW-0456">Lyase</keyword>
<dbReference type="AlphaFoldDB" id="A0A4R8LL84"/>
<dbReference type="Gene3D" id="3.20.20.120">
    <property type="entry name" value="Enolase-like C-terminal domain"/>
    <property type="match status" value="1"/>
</dbReference>
<dbReference type="InterPro" id="IPR013341">
    <property type="entry name" value="Mandelate_racemase_N_dom"/>
</dbReference>
<dbReference type="Pfam" id="PF02746">
    <property type="entry name" value="MR_MLE_N"/>
    <property type="match status" value="1"/>
</dbReference>
<dbReference type="GO" id="GO:0046872">
    <property type="term" value="F:metal ion binding"/>
    <property type="evidence" value="ECO:0007669"/>
    <property type="project" value="UniProtKB-KW"/>
</dbReference>
<dbReference type="InterPro" id="IPR036849">
    <property type="entry name" value="Enolase-like_C_sf"/>
</dbReference>
<dbReference type="InterPro" id="IPR013342">
    <property type="entry name" value="Mandelate_racemase_C"/>
</dbReference>
<gene>
    <name evidence="4" type="ORF">C7445_108116</name>
</gene>
<accession>A0A4R8LL84</accession>
<keyword evidence="5" id="KW-1185">Reference proteome</keyword>
<dbReference type="SFLD" id="SFLDG00179">
    <property type="entry name" value="mandelate_racemase"/>
    <property type="match status" value="1"/>
</dbReference>
<dbReference type="CDD" id="cd03316">
    <property type="entry name" value="MR_like"/>
    <property type="match status" value="1"/>
</dbReference>
<dbReference type="InterPro" id="IPR029065">
    <property type="entry name" value="Enolase_C-like"/>
</dbReference>
<evidence type="ECO:0000259" key="3">
    <source>
        <dbReference type="SMART" id="SM00922"/>
    </source>
</evidence>
<dbReference type="SUPFAM" id="SSF51604">
    <property type="entry name" value="Enolase C-terminal domain-like"/>
    <property type="match status" value="1"/>
</dbReference>
<dbReference type="SMART" id="SM00922">
    <property type="entry name" value="MR_MLE"/>
    <property type="match status" value="1"/>
</dbReference>
<comment type="caution">
    <text evidence="4">The sequence shown here is derived from an EMBL/GenBank/DDBJ whole genome shotgun (WGS) entry which is preliminary data.</text>
</comment>